<proteinExistence type="predicted"/>
<dbReference type="STRING" id="1817772.A2527_03405"/>
<evidence type="ECO:0000313" key="3">
    <source>
        <dbReference type="EMBL" id="OGG96617.1"/>
    </source>
</evidence>
<keyword evidence="2" id="KW-0812">Transmembrane</keyword>
<organism evidence="3 4">
    <name type="scientific">Candidatus Lambdaproteobacteria bacterium RIFOXYD2_FULL_50_16</name>
    <dbReference type="NCBI Taxonomy" id="1817772"/>
    <lineage>
        <taxon>Bacteria</taxon>
        <taxon>Pseudomonadati</taxon>
        <taxon>Pseudomonadota</taxon>
        <taxon>Candidatus Lambdaproteobacteria</taxon>
    </lineage>
</organism>
<name>A0A1F6GEU1_9PROT</name>
<dbReference type="AlphaFoldDB" id="A0A1F6GEU1"/>
<keyword evidence="2" id="KW-0472">Membrane</keyword>
<gene>
    <name evidence="3" type="ORF">A2527_03405</name>
</gene>
<accession>A0A1F6GEU1</accession>
<dbReference type="Proteomes" id="UP000178449">
    <property type="component" value="Unassembled WGS sequence"/>
</dbReference>
<evidence type="ECO:0000256" key="2">
    <source>
        <dbReference type="SAM" id="Phobius"/>
    </source>
</evidence>
<evidence type="ECO:0000313" key="4">
    <source>
        <dbReference type="Proteomes" id="UP000178449"/>
    </source>
</evidence>
<comment type="caution">
    <text evidence="3">The sequence shown here is derived from an EMBL/GenBank/DDBJ whole genome shotgun (WGS) entry which is preliminary data.</text>
</comment>
<sequence length="261" mass="28812">MEQDNKEIYTVTIVKNYGRPFSFTIGKRRLAGLSLLLLIAAGLFLYASFDYLVLRAQNKRVGRQLELASERLSELNKQISAIDSKYFAQAENNGKTLLKDRLLNQADLSTENLWAEGQTPDLEMAEGVAVEVGDFKAAVQSDKLKLEVKLINQSTPDQSLGGYLSVTLVNEDKDPVVYKTVTGGPLGDKGFPASFKSGVDFFIKTKGSSRAVKLSLALGGADEYYTHAMVFVYSFKGSLLTRSTHRLNKGIFTEKYDQASP</sequence>
<dbReference type="EMBL" id="MFNE01000010">
    <property type="protein sequence ID" value="OGG96617.1"/>
    <property type="molecule type" value="Genomic_DNA"/>
</dbReference>
<keyword evidence="1" id="KW-0175">Coiled coil</keyword>
<protein>
    <submittedName>
        <fullName evidence="3">Uncharacterized protein</fullName>
    </submittedName>
</protein>
<reference evidence="3 4" key="1">
    <citation type="journal article" date="2016" name="Nat. Commun.">
        <title>Thousands of microbial genomes shed light on interconnected biogeochemical processes in an aquifer system.</title>
        <authorList>
            <person name="Anantharaman K."/>
            <person name="Brown C.T."/>
            <person name="Hug L.A."/>
            <person name="Sharon I."/>
            <person name="Castelle C.J."/>
            <person name="Probst A.J."/>
            <person name="Thomas B.C."/>
            <person name="Singh A."/>
            <person name="Wilkins M.J."/>
            <person name="Karaoz U."/>
            <person name="Brodie E.L."/>
            <person name="Williams K.H."/>
            <person name="Hubbard S.S."/>
            <person name="Banfield J.F."/>
        </authorList>
    </citation>
    <scope>NUCLEOTIDE SEQUENCE [LARGE SCALE GENOMIC DNA]</scope>
</reference>
<evidence type="ECO:0000256" key="1">
    <source>
        <dbReference type="SAM" id="Coils"/>
    </source>
</evidence>
<keyword evidence="2" id="KW-1133">Transmembrane helix</keyword>
<feature type="transmembrane region" description="Helical" evidence="2">
    <location>
        <begin position="30"/>
        <end position="54"/>
    </location>
</feature>
<feature type="coiled-coil region" evidence="1">
    <location>
        <begin position="58"/>
        <end position="85"/>
    </location>
</feature>